<evidence type="ECO:0000313" key="3">
    <source>
        <dbReference type="Proteomes" id="UP000715441"/>
    </source>
</evidence>
<comment type="caution">
    <text evidence="2">The sequence shown here is derived from an EMBL/GenBank/DDBJ whole genome shotgun (WGS) entry which is preliminary data.</text>
</comment>
<keyword evidence="3" id="KW-1185">Reference proteome</keyword>
<gene>
    <name evidence="2" type="ORF">HFP15_10040</name>
</gene>
<sequence length="68" mass="7103">MTVMLIIVALILAGIGQWGRRRLLPAVAAELGDGDPAITARVAVLRRGTLACHVVAAVLLVTAVMPFL</sequence>
<proteinExistence type="predicted"/>
<reference evidence="2 3" key="1">
    <citation type="submission" date="2020-04" db="EMBL/GenBank/DDBJ databases">
        <title>Novel species.</title>
        <authorList>
            <person name="Teo W.F.A."/>
            <person name="Lipun K."/>
            <person name="Srisuk N."/>
            <person name="Duangmal K."/>
        </authorList>
    </citation>
    <scope>NUCLEOTIDE SEQUENCE [LARGE SCALE GENOMIC DNA]</scope>
    <source>
        <strain evidence="2 3">K13G38</strain>
    </source>
</reference>
<name>A0ABX1J0C6_9PSEU</name>
<protein>
    <submittedName>
        <fullName evidence="2">Uncharacterized protein</fullName>
    </submittedName>
</protein>
<evidence type="ECO:0000313" key="2">
    <source>
        <dbReference type="EMBL" id="NKQ53222.1"/>
    </source>
</evidence>
<dbReference type="Proteomes" id="UP000715441">
    <property type="component" value="Unassembled WGS sequence"/>
</dbReference>
<keyword evidence="1" id="KW-0472">Membrane</keyword>
<evidence type="ECO:0000256" key="1">
    <source>
        <dbReference type="SAM" id="Phobius"/>
    </source>
</evidence>
<dbReference type="RefSeq" id="WP_168513921.1">
    <property type="nucleotide sequence ID" value="NZ_JAAXLS010000004.1"/>
</dbReference>
<feature type="transmembrane region" description="Helical" evidence="1">
    <location>
        <begin position="44"/>
        <end position="67"/>
    </location>
</feature>
<organism evidence="2 3">
    <name type="scientific">Amycolatopsis acididurans</name>
    <dbReference type="NCBI Taxonomy" id="2724524"/>
    <lineage>
        <taxon>Bacteria</taxon>
        <taxon>Bacillati</taxon>
        <taxon>Actinomycetota</taxon>
        <taxon>Actinomycetes</taxon>
        <taxon>Pseudonocardiales</taxon>
        <taxon>Pseudonocardiaceae</taxon>
        <taxon>Amycolatopsis</taxon>
    </lineage>
</organism>
<keyword evidence="1" id="KW-0812">Transmembrane</keyword>
<dbReference type="EMBL" id="JAAXLS010000004">
    <property type="protein sequence ID" value="NKQ53222.1"/>
    <property type="molecule type" value="Genomic_DNA"/>
</dbReference>
<keyword evidence="1" id="KW-1133">Transmembrane helix</keyword>
<accession>A0ABX1J0C6</accession>